<protein>
    <recommendedName>
        <fullName evidence="5">GST N-terminal domain-containing protein</fullName>
    </recommendedName>
</protein>
<gene>
    <name evidence="3" type="ORF">PT974_11215</name>
</gene>
<evidence type="ECO:0000259" key="2">
    <source>
        <dbReference type="PROSITE" id="PS50405"/>
    </source>
</evidence>
<evidence type="ECO:0000313" key="4">
    <source>
        <dbReference type="Proteomes" id="UP001338125"/>
    </source>
</evidence>
<comment type="caution">
    <text evidence="3">The sequence shown here is derived from an EMBL/GenBank/DDBJ whole genome shotgun (WGS) entry which is preliminary data.</text>
</comment>
<proteinExistence type="predicted"/>
<dbReference type="Proteomes" id="UP001338125">
    <property type="component" value="Unassembled WGS sequence"/>
</dbReference>
<dbReference type="Pfam" id="PF25907">
    <property type="entry name" value="DUF7962"/>
    <property type="match status" value="1"/>
</dbReference>
<evidence type="ECO:0000259" key="1">
    <source>
        <dbReference type="PROSITE" id="PS50404"/>
    </source>
</evidence>
<dbReference type="Gene3D" id="3.40.30.110">
    <property type="match status" value="2"/>
</dbReference>
<dbReference type="InterPro" id="IPR036282">
    <property type="entry name" value="Glutathione-S-Trfase_C_sf"/>
</dbReference>
<sequence length="335" mass="37432">MATSEIVLYHYTYSPYARRITWYLALRGIPYKQCLQPGMLPRPDVSRLGMSHRRIPIMSIGRDVYLDSRLQLEKLEEMFPEKPRLGATTAEHKAVERLLSHFIIDAGIFANGVTLLPTNLPMLKDPRYFKDRGDYIGGNLSKESMARARPEATMEFSAAFELLETTLLADGREWILRTKEPSLADIEAVWPFHWLSGIPGALPVEIFSPEKFPKVYAWMKRFQDAVSVAKKKVEKVVTLDGEAAASFIEGSEYHDAEGSVDEADPVVVAQGLKKGDAVVVSPTDTGKAHKDVGKLVSVDGKEVVIEVVTEKKKSVRVHAPRHGFRVKKQGDSAKL</sequence>
<feature type="domain" description="GST C-terminal" evidence="2">
    <location>
        <begin position="89"/>
        <end position="247"/>
    </location>
</feature>
<dbReference type="SUPFAM" id="SSF47616">
    <property type="entry name" value="GST C-terminal domain-like"/>
    <property type="match status" value="1"/>
</dbReference>
<evidence type="ECO:0008006" key="5">
    <source>
        <dbReference type="Google" id="ProtNLM"/>
    </source>
</evidence>
<dbReference type="SUPFAM" id="SSF52833">
    <property type="entry name" value="Thioredoxin-like"/>
    <property type="match status" value="1"/>
</dbReference>
<reference evidence="3 4" key="1">
    <citation type="submission" date="2024-01" db="EMBL/GenBank/DDBJ databases">
        <title>Complete genome of Cladobotryum mycophilum ATHUM6906.</title>
        <authorList>
            <person name="Christinaki A.C."/>
            <person name="Myridakis A.I."/>
            <person name="Kouvelis V.N."/>
        </authorList>
    </citation>
    <scope>NUCLEOTIDE SEQUENCE [LARGE SCALE GENOMIC DNA]</scope>
    <source>
        <strain evidence="3 4">ATHUM6906</strain>
    </source>
</reference>
<dbReference type="Pfam" id="PF13417">
    <property type="entry name" value="GST_N_3"/>
    <property type="match status" value="1"/>
</dbReference>
<dbReference type="PROSITE" id="PS50404">
    <property type="entry name" value="GST_NTER"/>
    <property type="match status" value="1"/>
</dbReference>
<evidence type="ECO:0000313" key="3">
    <source>
        <dbReference type="EMBL" id="KAK5987097.1"/>
    </source>
</evidence>
<feature type="domain" description="GST N-terminal" evidence="1">
    <location>
        <begin position="4"/>
        <end position="83"/>
    </location>
</feature>
<dbReference type="EMBL" id="JAVFKD010000016">
    <property type="protein sequence ID" value="KAK5987097.1"/>
    <property type="molecule type" value="Genomic_DNA"/>
</dbReference>
<dbReference type="Gene3D" id="1.20.1050.10">
    <property type="match status" value="1"/>
</dbReference>
<keyword evidence="4" id="KW-1185">Reference proteome</keyword>
<dbReference type="CDD" id="cd00570">
    <property type="entry name" value="GST_N_family"/>
    <property type="match status" value="1"/>
</dbReference>
<name>A0ABR0S4L4_9HYPO</name>
<dbReference type="PANTHER" id="PTHR43968">
    <property type="match status" value="1"/>
</dbReference>
<dbReference type="InterPro" id="IPR058268">
    <property type="entry name" value="DUF7962"/>
</dbReference>
<dbReference type="InterPro" id="IPR036249">
    <property type="entry name" value="Thioredoxin-like_sf"/>
</dbReference>
<accession>A0ABR0S4L4</accession>
<organism evidence="3 4">
    <name type="scientific">Cladobotryum mycophilum</name>
    <dbReference type="NCBI Taxonomy" id="491253"/>
    <lineage>
        <taxon>Eukaryota</taxon>
        <taxon>Fungi</taxon>
        <taxon>Dikarya</taxon>
        <taxon>Ascomycota</taxon>
        <taxon>Pezizomycotina</taxon>
        <taxon>Sordariomycetes</taxon>
        <taxon>Hypocreomycetidae</taxon>
        <taxon>Hypocreales</taxon>
        <taxon>Hypocreaceae</taxon>
        <taxon>Cladobotryum</taxon>
    </lineage>
</organism>
<dbReference type="PANTHER" id="PTHR43968:SF6">
    <property type="entry name" value="GLUTATHIONE S-TRANSFERASE OMEGA"/>
    <property type="match status" value="1"/>
</dbReference>
<dbReference type="InterPro" id="IPR050983">
    <property type="entry name" value="GST_Omega/HSP26"/>
</dbReference>
<dbReference type="InterPro" id="IPR010987">
    <property type="entry name" value="Glutathione-S-Trfase_C-like"/>
</dbReference>
<dbReference type="PROSITE" id="PS50405">
    <property type="entry name" value="GST_CTER"/>
    <property type="match status" value="1"/>
</dbReference>
<dbReference type="InterPro" id="IPR004045">
    <property type="entry name" value="Glutathione_S-Trfase_N"/>
</dbReference>